<evidence type="ECO:0000313" key="4">
    <source>
        <dbReference type="Proteomes" id="UP000176603"/>
    </source>
</evidence>
<dbReference type="InterPro" id="IPR015797">
    <property type="entry name" value="NUDIX_hydrolase-like_dom_sf"/>
</dbReference>
<protein>
    <recommendedName>
        <fullName evidence="2">Nudix hydrolase domain-containing protein</fullName>
    </recommendedName>
</protein>
<dbReference type="CDD" id="cd02883">
    <property type="entry name" value="NUDIX_Hydrolase"/>
    <property type="match status" value="1"/>
</dbReference>
<organism evidence="3 4">
    <name type="scientific">Candidatus Uhrbacteria bacterium RIFCSPHIGHO2_12_FULL_60_25</name>
    <dbReference type="NCBI Taxonomy" id="1802399"/>
    <lineage>
        <taxon>Bacteria</taxon>
        <taxon>Candidatus Uhriibacteriota</taxon>
    </lineage>
</organism>
<dbReference type="Pfam" id="PF00293">
    <property type="entry name" value="NUDIX"/>
    <property type="match status" value="1"/>
</dbReference>
<dbReference type="Gene3D" id="3.90.79.10">
    <property type="entry name" value="Nucleoside Triphosphate Pyrophosphohydrolase"/>
    <property type="match status" value="1"/>
</dbReference>
<evidence type="ECO:0000256" key="1">
    <source>
        <dbReference type="ARBA" id="ARBA00022801"/>
    </source>
</evidence>
<evidence type="ECO:0000259" key="2">
    <source>
        <dbReference type="PROSITE" id="PS51462"/>
    </source>
</evidence>
<dbReference type="InterPro" id="IPR000086">
    <property type="entry name" value="NUDIX_hydrolase_dom"/>
</dbReference>
<dbReference type="Proteomes" id="UP000176603">
    <property type="component" value="Unassembled WGS sequence"/>
</dbReference>
<gene>
    <name evidence="3" type="ORF">A3E39_04145</name>
</gene>
<dbReference type="PROSITE" id="PS51462">
    <property type="entry name" value="NUDIX"/>
    <property type="match status" value="1"/>
</dbReference>
<reference evidence="3 4" key="1">
    <citation type="journal article" date="2016" name="Nat. Commun.">
        <title>Thousands of microbial genomes shed light on interconnected biogeochemical processes in an aquifer system.</title>
        <authorList>
            <person name="Anantharaman K."/>
            <person name="Brown C.T."/>
            <person name="Hug L.A."/>
            <person name="Sharon I."/>
            <person name="Castelle C.J."/>
            <person name="Probst A.J."/>
            <person name="Thomas B.C."/>
            <person name="Singh A."/>
            <person name="Wilkins M.J."/>
            <person name="Karaoz U."/>
            <person name="Brodie E.L."/>
            <person name="Williams K.H."/>
            <person name="Hubbard S.S."/>
            <person name="Banfield J.F."/>
        </authorList>
    </citation>
    <scope>NUCLEOTIDE SEQUENCE [LARGE SCALE GENOMIC DNA]</scope>
</reference>
<evidence type="ECO:0000313" key="3">
    <source>
        <dbReference type="EMBL" id="OGL79126.1"/>
    </source>
</evidence>
<keyword evidence="1" id="KW-0378">Hydrolase</keyword>
<comment type="caution">
    <text evidence="3">The sequence shown here is derived from an EMBL/GenBank/DDBJ whole genome shotgun (WGS) entry which is preliminary data.</text>
</comment>
<dbReference type="GO" id="GO:0016787">
    <property type="term" value="F:hydrolase activity"/>
    <property type="evidence" value="ECO:0007669"/>
    <property type="project" value="UniProtKB-KW"/>
</dbReference>
<accession>A0A1F7ULH0</accession>
<dbReference type="EMBL" id="MGEH01000017">
    <property type="protein sequence ID" value="OGL79126.1"/>
    <property type="molecule type" value="Genomic_DNA"/>
</dbReference>
<dbReference type="InterPro" id="IPR020084">
    <property type="entry name" value="NUDIX_hydrolase_CS"/>
</dbReference>
<dbReference type="AlphaFoldDB" id="A0A1F7ULH0"/>
<dbReference type="SUPFAM" id="SSF55811">
    <property type="entry name" value="Nudix"/>
    <property type="match status" value="1"/>
</dbReference>
<sequence length="134" mass="14817">MIMERIPSLVVGVFCTDSMRRVCLVQTAKVPLALTIPGGHVRYGETIVACAVREMREESGTALQNPAVRSWGEIILPGRHEVYFNLLGTTESPSILPEDSLEILAVYWIPVCDAVSDVRIPPRIRDEIITLLSS</sequence>
<proteinExistence type="predicted"/>
<feature type="domain" description="Nudix hydrolase" evidence="2">
    <location>
        <begin position="4"/>
        <end position="133"/>
    </location>
</feature>
<dbReference type="STRING" id="1802399.A3E39_04145"/>
<dbReference type="PROSITE" id="PS00893">
    <property type="entry name" value="NUDIX_BOX"/>
    <property type="match status" value="1"/>
</dbReference>
<name>A0A1F7ULH0_9BACT</name>